<protein>
    <submittedName>
        <fullName evidence="2">Uncharacterized protein</fullName>
    </submittedName>
</protein>
<dbReference type="Proteomes" id="UP000345637">
    <property type="component" value="Unassembled WGS sequence"/>
</dbReference>
<name>A0A485AF35_RAOPL</name>
<proteinExistence type="predicted"/>
<feature type="region of interest" description="Disordered" evidence="1">
    <location>
        <begin position="31"/>
        <end position="61"/>
    </location>
</feature>
<evidence type="ECO:0000313" key="2">
    <source>
        <dbReference type="EMBL" id="VFS59395.1"/>
    </source>
</evidence>
<sequence length="110" mass="11775">MVSPGTRISASAGLRQAVDDLPVDTVVEDQQRSFGREHGDAQIGIFRDPLSPDPGGIDHDTGVQRASLTLLMIIKLDPANAFSTADEPGNFTTGQNGRAMFPGRRACWLP</sequence>
<gene>
    <name evidence="2" type="ORF">NCTC12998_01048</name>
</gene>
<dbReference type="EMBL" id="CAADJE010000013">
    <property type="protein sequence ID" value="VFS59395.1"/>
    <property type="molecule type" value="Genomic_DNA"/>
</dbReference>
<reference evidence="2 3" key="1">
    <citation type="submission" date="2019-03" db="EMBL/GenBank/DDBJ databases">
        <authorList>
            <consortium name="Pathogen Informatics"/>
        </authorList>
    </citation>
    <scope>NUCLEOTIDE SEQUENCE [LARGE SCALE GENOMIC DNA]</scope>
    <source>
        <strain evidence="2 3">NCTC12998</strain>
    </source>
</reference>
<evidence type="ECO:0000313" key="3">
    <source>
        <dbReference type="Proteomes" id="UP000345637"/>
    </source>
</evidence>
<dbReference type="AlphaFoldDB" id="A0A485AF35"/>
<accession>A0A485AF35</accession>
<evidence type="ECO:0000256" key="1">
    <source>
        <dbReference type="SAM" id="MobiDB-lite"/>
    </source>
</evidence>
<feature type="compositionally biased region" description="Basic and acidic residues" evidence="1">
    <location>
        <begin position="31"/>
        <end position="40"/>
    </location>
</feature>
<organism evidence="2 3">
    <name type="scientific">Raoultella planticola</name>
    <name type="common">Klebsiella planticola</name>
    <dbReference type="NCBI Taxonomy" id="575"/>
    <lineage>
        <taxon>Bacteria</taxon>
        <taxon>Pseudomonadati</taxon>
        <taxon>Pseudomonadota</taxon>
        <taxon>Gammaproteobacteria</taxon>
        <taxon>Enterobacterales</taxon>
        <taxon>Enterobacteriaceae</taxon>
        <taxon>Klebsiella/Raoultella group</taxon>
        <taxon>Raoultella</taxon>
    </lineage>
</organism>